<accession>A0A1W6LNF4</accession>
<dbReference type="EC" id="5.2.1.8" evidence="2"/>
<feature type="domain" description="PpiC" evidence="7">
    <location>
        <begin position="145"/>
        <end position="242"/>
    </location>
</feature>
<evidence type="ECO:0000256" key="1">
    <source>
        <dbReference type="ARBA" id="ARBA00000971"/>
    </source>
</evidence>
<comment type="catalytic activity">
    <reaction evidence="1">
        <text>[protein]-peptidylproline (omega=180) = [protein]-peptidylproline (omega=0)</text>
        <dbReference type="Rhea" id="RHEA:16237"/>
        <dbReference type="Rhea" id="RHEA-COMP:10747"/>
        <dbReference type="Rhea" id="RHEA-COMP:10748"/>
        <dbReference type="ChEBI" id="CHEBI:83833"/>
        <dbReference type="ChEBI" id="CHEBI:83834"/>
        <dbReference type="EC" id="5.2.1.8"/>
    </reaction>
</comment>
<dbReference type="InterPro" id="IPR000297">
    <property type="entry name" value="PPIase_PpiC"/>
</dbReference>
<dbReference type="AlphaFoldDB" id="A0A1W6LNF4"/>
<dbReference type="InterPro" id="IPR046357">
    <property type="entry name" value="PPIase_dom_sf"/>
</dbReference>
<keyword evidence="5 6" id="KW-0413">Isomerase</keyword>
<dbReference type="KEGG" id="pbp:STSP1_01679"/>
<evidence type="ECO:0000256" key="4">
    <source>
        <dbReference type="ARBA" id="ARBA00023110"/>
    </source>
</evidence>
<name>A0A1W6LNF4_9BACT</name>
<dbReference type="STRING" id="1941349.STSP1_01679"/>
<dbReference type="InterPro" id="IPR050245">
    <property type="entry name" value="PrsA_foldase"/>
</dbReference>
<evidence type="ECO:0000313" key="9">
    <source>
        <dbReference type="Proteomes" id="UP000193334"/>
    </source>
</evidence>
<dbReference type="RefSeq" id="WP_085755936.1">
    <property type="nucleotide sequence ID" value="NZ_CP021023.1"/>
</dbReference>
<dbReference type="SUPFAM" id="SSF109998">
    <property type="entry name" value="Triger factor/SurA peptide-binding domain-like"/>
    <property type="match status" value="1"/>
</dbReference>
<gene>
    <name evidence="8" type="primary">prsA1</name>
    <name evidence="8" type="ORF">STSP1_01679</name>
</gene>
<dbReference type="Proteomes" id="UP000193334">
    <property type="component" value="Chromosome"/>
</dbReference>
<keyword evidence="3" id="KW-0732">Signal</keyword>
<evidence type="ECO:0000256" key="3">
    <source>
        <dbReference type="ARBA" id="ARBA00022729"/>
    </source>
</evidence>
<proteinExistence type="predicted"/>
<organism evidence="8 9">
    <name type="scientific">Sedimentisphaera salicampi</name>
    <dbReference type="NCBI Taxonomy" id="1941349"/>
    <lineage>
        <taxon>Bacteria</taxon>
        <taxon>Pseudomonadati</taxon>
        <taxon>Planctomycetota</taxon>
        <taxon>Phycisphaerae</taxon>
        <taxon>Sedimentisphaerales</taxon>
        <taxon>Sedimentisphaeraceae</taxon>
        <taxon>Sedimentisphaera</taxon>
    </lineage>
</organism>
<evidence type="ECO:0000313" key="8">
    <source>
        <dbReference type="EMBL" id="ARN57276.1"/>
    </source>
</evidence>
<reference evidence="9" key="1">
    <citation type="submission" date="2017-04" db="EMBL/GenBank/DDBJ databases">
        <title>Comparative genomics and description of representatives of a novel lineage of planctomycetes thriving in anoxic sediments.</title>
        <authorList>
            <person name="Spring S."/>
            <person name="Bunk B."/>
            <person name="Sproer C."/>
        </authorList>
    </citation>
    <scope>NUCLEOTIDE SEQUENCE [LARGE SCALE GENOMIC DNA]</scope>
    <source>
        <strain evidence="9">ST-PulAB-D4</strain>
    </source>
</reference>
<dbReference type="Pfam" id="PF00639">
    <property type="entry name" value="Rotamase"/>
    <property type="match status" value="1"/>
</dbReference>
<dbReference type="GO" id="GO:0003755">
    <property type="term" value="F:peptidyl-prolyl cis-trans isomerase activity"/>
    <property type="evidence" value="ECO:0007669"/>
    <property type="project" value="UniProtKB-KW"/>
</dbReference>
<protein>
    <recommendedName>
        <fullName evidence="2">peptidylprolyl isomerase</fullName>
        <ecNumber evidence="2">5.2.1.8</ecNumber>
    </recommendedName>
</protein>
<dbReference type="EMBL" id="CP021023">
    <property type="protein sequence ID" value="ARN57276.1"/>
    <property type="molecule type" value="Genomic_DNA"/>
</dbReference>
<dbReference type="OrthoDB" id="14196at2"/>
<evidence type="ECO:0000256" key="2">
    <source>
        <dbReference type="ARBA" id="ARBA00013194"/>
    </source>
</evidence>
<evidence type="ECO:0000256" key="5">
    <source>
        <dbReference type="ARBA" id="ARBA00023235"/>
    </source>
</evidence>
<keyword evidence="9" id="KW-1185">Reference proteome</keyword>
<dbReference type="PANTHER" id="PTHR47245:SF1">
    <property type="entry name" value="FOLDASE PROTEIN PRSA"/>
    <property type="match status" value="1"/>
</dbReference>
<sequence>MSMYVNGEIVEDTLISEEMERMRPQYEQVFANMEQTERENQLKQWAKENLTEQFILKQEADKRDYDVAEEVQKTYSDLIEKAGGKDKFFEERGLDKSSEDEVLKDIELQTKIRRLVSEIQDSADAPTFEEIEDYYQGSKEKFVIPEMVRASHIVKHLAPGEENDEAYEELQGVLERIKNGEKDFAEFAAEYSECPDQGGDLGYFARGKMVEDFEDIAFGMEVGEVSEVFRTEFGFHIAKVTDRQPERQCGLDEVKDYIENQLQEQKKEEALEKFLDKHVKKASIEEK</sequence>
<evidence type="ECO:0000256" key="6">
    <source>
        <dbReference type="PROSITE-ProRule" id="PRU00278"/>
    </source>
</evidence>
<dbReference type="Gene3D" id="3.10.50.40">
    <property type="match status" value="1"/>
</dbReference>
<evidence type="ECO:0000259" key="7">
    <source>
        <dbReference type="PROSITE" id="PS50198"/>
    </source>
</evidence>
<dbReference type="PROSITE" id="PS50198">
    <property type="entry name" value="PPIC_PPIASE_2"/>
    <property type="match status" value="1"/>
</dbReference>
<dbReference type="PANTHER" id="PTHR47245">
    <property type="entry name" value="PEPTIDYLPROLYL ISOMERASE"/>
    <property type="match status" value="1"/>
</dbReference>
<dbReference type="SUPFAM" id="SSF54534">
    <property type="entry name" value="FKBP-like"/>
    <property type="match status" value="1"/>
</dbReference>
<keyword evidence="4 6" id="KW-0697">Rotamase</keyword>
<dbReference type="InterPro" id="IPR027304">
    <property type="entry name" value="Trigger_fact/SurA_dom_sf"/>
</dbReference>